<dbReference type="PANTHER" id="PTHR43652:SF2">
    <property type="entry name" value="BASIC AMINO ACID ANTIPORTER YFCC-RELATED"/>
    <property type="match status" value="1"/>
</dbReference>
<gene>
    <name evidence="7" type="ORF">NU887_12240</name>
</gene>
<evidence type="ECO:0000256" key="3">
    <source>
        <dbReference type="ARBA" id="ARBA00022692"/>
    </source>
</evidence>
<comment type="caution">
    <text evidence="7">The sequence shown here is derived from an EMBL/GenBank/DDBJ whole genome shotgun (WGS) entry which is preliminary data.</text>
</comment>
<feature type="transmembrane region" description="Helical" evidence="6">
    <location>
        <begin position="135"/>
        <end position="151"/>
    </location>
</feature>
<reference evidence="7" key="1">
    <citation type="submission" date="2022-08" db="EMBL/GenBank/DDBJ databases">
        <authorList>
            <person name="Zhang D."/>
        </authorList>
    </citation>
    <scope>NUCLEOTIDE SEQUENCE</scope>
    <source>
        <strain evidence="7">XJ19-11</strain>
    </source>
</reference>
<dbReference type="RefSeq" id="WP_258423671.1">
    <property type="nucleotide sequence ID" value="NZ_JANSUY010000010.1"/>
</dbReference>
<evidence type="ECO:0000256" key="1">
    <source>
        <dbReference type="ARBA" id="ARBA00004651"/>
    </source>
</evidence>
<evidence type="ECO:0000256" key="6">
    <source>
        <dbReference type="SAM" id="Phobius"/>
    </source>
</evidence>
<evidence type="ECO:0000313" key="7">
    <source>
        <dbReference type="EMBL" id="MCR9015809.1"/>
    </source>
</evidence>
<feature type="transmembrane region" description="Helical" evidence="6">
    <location>
        <begin position="110"/>
        <end position="129"/>
    </location>
</feature>
<sequence>MKISFPHPLIIMLVFIGFAALLTYFVPAGSYDRILDEATGREIVVQGSYRHIENNPVSIGKIFLSVPEGFIEGADVVILILIIGGAFYVVEKTGAFSSGLEVLIFRFSKAKSYLIIILGILFATMGNLSGFQEEVIAMVPLLMVLANKIGYSKTAVIAFSLGSAVIGGSFGPTNPFGVIIAQKVAQVPVFSGGLFRMVFLILALSFWIGYFIKNGKDKSLSETISVKVPKKLSNIHVLILILVGLTFGIMVFGLTNWGWNYNEMSAIFFVLGMTVGLIGNLGINGTARAYSEGFGEMIFAGVIVGMARSIYLVLQDGQIIDTIILGLFSPLEGLPLSLSGIFMLAGQCILHIPVPSTSGQAVLTMPLLAPIADLIGMSRQVVVLAYQYGAGLMDLVTPTNGALMAILAASGISYKEWMRVAWKPILILLLIGSSSILFAIVVF</sequence>
<feature type="transmembrane region" description="Helical" evidence="6">
    <location>
        <begin position="297"/>
        <end position="314"/>
    </location>
</feature>
<feature type="transmembrane region" description="Helical" evidence="6">
    <location>
        <begin position="425"/>
        <end position="442"/>
    </location>
</feature>
<name>A0A9X2P9Y8_9BACT</name>
<organism evidence="7 8">
    <name type="scientific">Aquiflexum gelatinilyticum</name>
    <dbReference type="NCBI Taxonomy" id="2961943"/>
    <lineage>
        <taxon>Bacteria</taxon>
        <taxon>Pseudomonadati</taxon>
        <taxon>Bacteroidota</taxon>
        <taxon>Cytophagia</taxon>
        <taxon>Cytophagales</taxon>
        <taxon>Cyclobacteriaceae</taxon>
        <taxon>Aquiflexum</taxon>
    </lineage>
</organism>
<keyword evidence="3 6" id="KW-0812">Transmembrane</keyword>
<keyword evidence="8" id="KW-1185">Reference proteome</keyword>
<keyword evidence="4 6" id="KW-1133">Transmembrane helix</keyword>
<keyword evidence="5 6" id="KW-0472">Membrane</keyword>
<comment type="subcellular location">
    <subcellularLocation>
        <location evidence="1">Cell membrane</location>
        <topology evidence="1">Multi-pass membrane protein</topology>
    </subcellularLocation>
</comment>
<feature type="transmembrane region" description="Helical" evidence="6">
    <location>
        <begin position="193"/>
        <end position="212"/>
    </location>
</feature>
<accession>A0A9X2P9Y8</accession>
<dbReference type="InterPro" id="IPR018385">
    <property type="entry name" value="C4_dicarb_anaerob_car-like"/>
</dbReference>
<evidence type="ECO:0000256" key="2">
    <source>
        <dbReference type="ARBA" id="ARBA00022475"/>
    </source>
</evidence>
<evidence type="ECO:0000256" key="4">
    <source>
        <dbReference type="ARBA" id="ARBA00022989"/>
    </source>
</evidence>
<dbReference type="Proteomes" id="UP001142175">
    <property type="component" value="Unassembled WGS sequence"/>
</dbReference>
<proteinExistence type="predicted"/>
<dbReference type="GO" id="GO:0005886">
    <property type="term" value="C:plasma membrane"/>
    <property type="evidence" value="ECO:0007669"/>
    <property type="project" value="UniProtKB-SubCell"/>
</dbReference>
<dbReference type="InterPro" id="IPR051679">
    <property type="entry name" value="DASS-Related_Transporters"/>
</dbReference>
<feature type="transmembrane region" description="Helical" evidence="6">
    <location>
        <begin position="70"/>
        <end position="90"/>
    </location>
</feature>
<dbReference type="PANTHER" id="PTHR43652">
    <property type="entry name" value="BASIC AMINO ACID ANTIPORTER YFCC-RELATED"/>
    <property type="match status" value="1"/>
</dbReference>
<evidence type="ECO:0000313" key="8">
    <source>
        <dbReference type="Proteomes" id="UP001142175"/>
    </source>
</evidence>
<feature type="transmembrane region" description="Helical" evidence="6">
    <location>
        <begin position="158"/>
        <end position="181"/>
    </location>
</feature>
<dbReference type="EMBL" id="JANSUY010000010">
    <property type="protein sequence ID" value="MCR9015809.1"/>
    <property type="molecule type" value="Genomic_DNA"/>
</dbReference>
<feature type="transmembrane region" description="Helical" evidence="6">
    <location>
        <begin position="395"/>
        <end position="413"/>
    </location>
</feature>
<feature type="transmembrane region" description="Helical" evidence="6">
    <location>
        <begin position="233"/>
        <end position="254"/>
    </location>
</feature>
<protein>
    <submittedName>
        <fullName evidence="7">YfcC family protein</fullName>
    </submittedName>
</protein>
<feature type="transmembrane region" description="Helical" evidence="6">
    <location>
        <begin position="7"/>
        <end position="26"/>
    </location>
</feature>
<dbReference type="Pfam" id="PF03606">
    <property type="entry name" value="DcuC"/>
    <property type="match status" value="1"/>
</dbReference>
<evidence type="ECO:0000256" key="5">
    <source>
        <dbReference type="ARBA" id="ARBA00023136"/>
    </source>
</evidence>
<feature type="transmembrane region" description="Helical" evidence="6">
    <location>
        <begin position="266"/>
        <end position="285"/>
    </location>
</feature>
<keyword evidence="2" id="KW-1003">Cell membrane</keyword>
<dbReference type="AlphaFoldDB" id="A0A9X2P9Y8"/>